<dbReference type="Proteomes" id="UP000244066">
    <property type="component" value="Unassembled WGS sequence"/>
</dbReference>
<gene>
    <name evidence="1" type="ORF">B9J98_01700</name>
</gene>
<sequence length="138" mass="15795">MQKGARALRPGRKLRRLKALRTMLVEKLKLNYKLYQNKSVRKTLEIGMPTTTSWPSTETRVFRAGSSSRIGVTFIRLPRRILLVENTQTPSLKQEANGLIDVGGSRLNIRENFCFSSRNRLYILVKLKSNDYAILGRG</sequence>
<organism evidence="1 2">
    <name type="scientific">Candidatus Terraquivivens tikiterensis</name>
    <dbReference type="NCBI Taxonomy" id="1980982"/>
    <lineage>
        <taxon>Archaea</taxon>
        <taxon>Nitrososphaerota</taxon>
        <taxon>Candidatus Wolframiiraptoraceae</taxon>
        <taxon>Candidatus Terraquivivens</taxon>
    </lineage>
</organism>
<reference evidence="1 2" key="1">
    <citation type="submission" date="2017-04" db="EMBL/GenBank/DDBJ databases">
        <title>Draft Aigarchaeota genome from a New Zealand hot spring.</title>
        <authorList>
            <person name="Reysenbach A.-L."/>
            <person name="Donaho J.A."/>
            <person name="Gerhart J."/>
            <person name="Kelley J.F."/>
            <person name="Kouba K."/>
            <person name="Podar M."/>
            <person name="Stott M."/>
        </authorList>
    </citation>
    <scope>NUCLEOTIDE SEQUENCE [LARGE SCALE GENOMIC DNA]</scope>
    <source>
        <strain evidence="1">NZ13_MG1</strain>
    </source>
</reference>
<dbReference type="AlphaFoldDB" id="A0A2R7Y997"/>
<proteinExistence type="predicted"/>
<protein>
    <submittedName>
        <fullName evidence="1">Uncharacterized protein</fullName>
    </submittedName>
</protein>
<evidence type="ECO:0000313" key="1">
    <source>
        <dbReference type="EMBL" id="PUA34121.1"/>
    </source>
</evidence>
<evidence type="ECO:0000313" key="2">
    <source>
        <dbReference type="Proteomes" id="UP000244066"/>
    </source>
</evidence>
<dbReference type="EMBL" id="NDWU01000003">
    <property type="protein sequence ID" value="PUA34121.1"/>
    <property type="molecule type" value="Genomic_DNA"/>
</dbReference>
<accession>A0A2R7Y997</accession>
<comment type="caution">
    <text evidence="1">The sequence shown here is derived from an EMBL/GenBank/DDBJ whole genome shotgun (WGS) entry which is preliminary data.</text>
</comment>
<name>A0A2R7Y997_9ARCH</name>